<name>A0A6U5KUU7_9STRA</name>
<dbReference type="EMBL" id="HBFR01035113">
    <property type="protein sequence ID" value="CAD8898351.1"/>
    <property type="molecule type" value="Transcribed_RNA"/>
</dbReference>
<gene>
    <name evidence="2" type="ORF">CHYS00102_LOCUS25564</name>
    <name evidence="3" type="ORF">CHYS00102_LOCUS25565</name>
</gene>
<feature type="chain" id="PRO_5036192231" evidence="1">
    <location>
        <begin position="22"/>
        <end position="109"/>
    </location>
</feature>
<dbReference type="AlphaFoldDB" id="A0A6U5KUU7"/>
<evidence type="ECO:0000313" key="2">
    <source>
        <dbReference type="EMBL" id="CAD8898350.1"/>
    </source>
</evidence>
<sequence>MGVRSALFLIAGAAFPPNANAFSLNFFSPGSKRDAAYSPRRAAMPLRSSTDVSFDAAVSVTGEELELALHDWDLPLVIDAYATWSVVACDPARGPPEAAKKRPRFYKSR</sequence>
<protein>
    <submittedName>
        <fullName evidence="2">Uncharacterized protein</fullName>
    </submittedName>
</protein>
<evidence type="ECO:0000256" key="1">
    <source>
        <dbReference type="SAM" id="SignalP"/>
    </source>
</evidence>
<organism evidence="2">
    <name type="scientific">Corethron hystrix</name>
    <dbReference type="NCBI Taxonomy" id="216773"/>
    <lineage>
        <taxon>Eukaryota</taxon>
        <taxon>Sar</taxon>
        <taxon>Stramenopiles</taxon>
        <taxon>Ochrophyta</taxon>
        <taxon>Bacillariophyta</taxon>
        <taxon>Coscinodiscophyceae</taxon>
        <taxon>Corethrophycidae</taxon>
        <taxon>Corethrales</taxon>
        <taxon>Corethraceae</taxon>
        <taxon>Corethron</taxon>
    </lineage>
</organism>
<feature type="signal peptide" evidence="1">
    <location>
        <begin position="1"/>
        <end position="21"/>
    </location>
</feature>
<reference evidence="2" key="1">
    <citation type="submission" date="2021-01" db="EMBL/GenBank/DDBJ databases">
        <authorList>
            <person name="Corre E."/>
            <person name="Pelletier E."/>
            <person name="Niang G."/>
            <person name="Scheremetjew M."/>
            <person name="Finn R."/>
            <person name="Kale V."/>
            <person name="Holt S."/>
            <person name="Cochrane G."/>
            <person name="Meng A."/>
            <person name="Brown T."/>
            <person name="Cohen L."/>
        </authorList>
    </citation>
    <scope>NUCLEOTIDE SEQUENCE</scope>
    <source>
        <strain evidence="2">308</strain>
    </source>
</reference>
<accession>A0A6U5KUU7</accession>
<dbReference type="EMBL" id="HBFR01035112">
    <property type="protein sequence ID" value="CAD8898350.1"/>
    <property type="molecule type" value="Transcribed_RNA"/>
</dbReference>
<proteinExistence type="predicted"/>
<keyword evidence="1" id="KW-0732">Signal</keyword>
<evidence type="ECO:0000313" key="3">
    <source>
        <dbReference type="EMBL" id="CAD8898351.1"/>
    </source>
</evidence>